<feature type="domain" description="Integrase catalytic" evidence="1">
    <location>
        <begin position="246"/>
        <end position="452"/>
    </location>
</feature>
<dbReference type="GO" id="GO:0015074">
    <property type="term" value="P:DNA integration"/>
    <property type="evidence" value="ECO:0007669"/>
    <property type="project" value="InterPro"/>
</dbReference>
<dbReference type="PROSITE" id="PS50994">
    <property type="entry name" value="INTEGRASE"/>
    <property type="match status" value="1"/>
</dbReference>
<dbReference type="Gene3D" id="3.30.420.10">
    <property type="entry name" value="Ribonuclease H-like superfamily/Ribonuclease H"/>
    <property type="match status" value="1"/>
</dbReference>
<dbReference type="InterPro" id="IPR004189">
    <property type="entry name" value="Phage_Mu_transposase"/>
</dbReference>
<proteinExistence type="predicted"/>
<gene>
    <name evidence="2" type="ORF">OA50_02541</name>
</gene>
<name>A0A0B3S8K3_9RHOB</name>
<dbReference type="AlphaFoldDB" id="A0A0B3S8K3"/>
<sequence>MLVKVNDLRGLKGFPSHRTTASEWLRSRRIETHGIAGNGGIVEHVLLSDLPADVRRAYWLRELDSLHLPHGTYDDEAHETFDEASADRQARAERKALIATTLTGLRARGVKGKKLFALVRERFGTDGTSEAALKRIEKRVKGVDPINYAPALLDDYRPTAKRAEFSEEAKAFALRRIGESGPGWELTEAWDEVRTVGAEMGWAVPSNSTLYRWWNEELSEADRQVARYGKDVAIKNMTQPVMRDKTSIAPLEWVSLDGRVQDYWVDFGDGKPVRPIMIALVDVASNKVLAWELAKSENAVVTRRVLKRLCATYGIPERIYPDNGRAFTGKKVSGGVGFSFRNPKTLEKMGVPGICKHMGIAVTFAKPANGRAKQAERTFRLLSRKLDECPEFQGAHAGHAPGTRPSAKVLPISIETANRMAEHYITKLNKRTGSRAHGARGRSYDEMFRDGLAGRLVPPRKPTERQLYIAGLDWTEVTVDGNARVTIRDWTYGDWDTYLVLIEYAKGKPKNPRGGVKIVFGRDPDDFNAPAIAYDADGNWICDGIQPVQRGEYGDAEGAQTAARNEKSATNAAKKAKAAQDALNEAKYKQATAALYDHVAADQPQAPEPGNVAAGHFDQPFRKRKQAEKRAADVIPEEFLRNLDTAIAADLRRQRGE</sequence>
<keyword evidence="3" id="KW-1185">Reference proteome</keyword>
<dbReference type="Pfam" id="PF02914">
    <property type="entry name" value="DDE_2"/>
    <property type="match status" value="1"/>
</dbReference>
<evidence type="ECO:0000313" key="3">
    <source>
        <dbReference type="Proteomes" id="UP000030960"/>
    </source>
</evidence>
<dbReference type="SUPFAM" id="SSF53098">
    <property type="entry name" value="Ribonuclease H-like"/>
    <property type="match status" value="1"/>
</dbReference>
<evidence type="ECO:0000313" key="2">
    <source>
        <dbReference type="EMBL" id="KHQ52996.1"/>
    </source>
</evidence>
<dbReference type="Gene3D" id="1.10.10.60">
    <property type="entry name" value="Homeodomain-like"/>
    <property type="match status" value="2"/>
</dbReference>
<reference evidence="2 3" key="1">
    <citation type="submission" date="2014-10" db="EMBL/GenBank/DDBJ databases">
        <title>Genome sequence of Ponticoccus sp. strain UMTAT08 isolated from clonal culture of toxic dinoflagellate Alexandrium tamiyavanichii.</title>
        <authorList>
            <person name="Gan H.Y."/>
            <person name="Muhd D.-D."/>
            <person name="Mohd Noor M.E."/>
            <person name="Yeong Y.S."/>
            <person name="Usup G."/>
        </authorList>
    </citation>
    <scope>NUCLEOTIDE SEQUENCE [LARGE SCALE GENOMIC DNA]</scope>
    <source>
        <strain evidence="2 3">UMTAT08</strain>
    </source>
</reference>
<evidence type="ECO:0000259" key="1">
    <source>
        <dbReference type="PROSITE" id="PS50994"/>
    </source>
</evidence>
<dbReference type="EMBL" id="JSUQ01000009">
    <property type="protein sequence ID" value="KHQ52996.1"/>
    <property type="molecule type" value="Genomic_DNA"/>
</dbReference>
<dbReference type="InterPro" id="IPR012337">
    <property type="entry name" value="RNaseH-like_sf"/>
</dbReference>
<dbReference type="GO" id="GO:0003677">
    <property type="term" value="F:DNA binding"/>
    <property type="evidence" value="ECO:0007669"/>
    <property type="project" value="InterPro"/>
</dbReference>
<organism evidence="2 3">
    <name type="scientific">Mameliella alba</name>
    <dbReference type="NCBI Taxonomy" id="561184"/>
    <lineage>
        <taxon>Bacteria</taxon>
        <taxon>Pseudomonadati</taxon>
        <taxon>Pseudomonadota</taxon>
        <taxon>Alphaproteobacteria</taxon>
        <taxon>Rhodobacterales</taxon>
        <taxon>Roseobacteraceae</taxon>
        <taxon>Mameliella</taxon>
    </lineage>
</organism>
<dbReference type="GO" id="GO:0004803">
    <property type="term" value="F:transposase activity"/>
    <property type="evidence" value="ECO:0007669"/>
    <property type="project" value="InterPro"/>
</dbReference>
<dbReference type="GO" id="GO:0006313">
    <property type="term" value="P:DNA transposition"/>
    <property type="evidence" value="ECO:0007669"/>
    <property type="project" value="InterPro"/>
</dbReference>
<dbReference type="InterPro" id="IPR009057">
    <property type="entry name" value="Homeodomain-like_sf"/>
</dbReference>
<dbReference type="RefSeq" id="WP_043141762.1">
    <property type="nucleotide sequence ID" value="NZ_JSUQ01000009.1"/>
</dbReference>
<comment type="caution">
    <text evidence="2">The sequence shown here is derived from an EMBL/GenBank/DDBJ whole genome shotgun (WGS) entry which is preliminary data.</text>
</comment>
<dbReference type="OrthoDB" id="5287589at2"/>
<dbReference type="Proteomes" id="UP000030960">
    <property type="component" value="Unassembled WGS sequence"/>
</dbReference>
<dbReference type="InterPro" id="IPR036397">
    <property type="entry name" value="RNaseH_sf"/>
</dbReference>
<protein>
    <submittedName>
        <fullName evidence="2">Putative transposase</fullName>
    </submittedName>
</protein>
<dbReference type="SUPFAM" id="SSF46689">
    <property type="entry name" value="Homeodomain-like"/>
    <property type="match status" value="1"/>
</dbReference>
<dbReference type="InterPro" id="IPR001584">
    <property type="entry name" value="Integrase_cat-core"/>
</dbReference>
<accession>A0A0B3S8K3</accession>